<keyword evidence="9" id="KW-1185">Reference proteome</keyword>
<evidence type="ECO:0000256" key="2">
    <source>
        <dbReference type="ARBA" id="ARBA00022448"/>
    </source>
</evidence>
<feature type="transmembrane region" description="Helical" evidence="6">
    <location>
        <begin position="347"/>
        <end position="375"/>
    </location>
</feature>
<evidence type="ECO:0000256" key="4">
    <source>
        <dbReference type="ARBA" id="ARBA00022989"/>
    </source>
</evidence>
<comment type="subcellular location">
    <subcellularLocation>
        <location evidence="1">Membrane</location>
        <topology evidence="1">Multi-pass membrane protein</topology>
    </subcellularLocation>
</comment>
<gene>
    <name evidence="8" type="ORF">EKH80_20240</name>
</gene>
<dbReference type="SUPFAM" id="SSF103473">
    <property type="entry name" value="MFS general substrate transporter"/>
    <property type="match status" value="1"/>
</dbReference>
<protein>
    <submittedName>
        <fullName evidence="8">MFS transporter</fullName>
    </submittedName>
</protein>
<feature type="transmembrane region" description="Helical" evidence="6">
    <location>
        <begin position="256"/>
        <end position="277"/>
    </location>
</feature>
<dbReference type="InterPro" id="IPR020846">
    <property type="entry name" value="MFS_dom"/>
</dbReference>
<evidence type="ECO:0000313" key="9">
    <source>
        <dbReference type="Proteomes" id="UP000274358"/>
    </source>
</evidence>
<evidence type="ECO:0000256" key="1">
    <source>
        <dbReference type="ARBA" id="ARBA00004141"/>
    </source>
</evidence>
<dbReference type="Pfam" id="PF07690">
    <property type="entry name" value="MFS_1"/>
    <property type="match status" value="1"/>
</dbReference>
<feature type="transmembrane region" description="Helical" evidence="6">
    <location>
        <begin position="387"/>
        <end position="407"/>
    </location>
</feature>
<dbReference type="InterPro" id="IPR044770">
    <property type="entry name" value="MFS_spinster-like"/>
</dbReference>
<organism evidence="8 9">
    <name type="scientific">Dyella choica</name>
    <dbReference type="NCBI Taxonomy" id="1927959"/>
    <lineage>
        <taxon>Bacteria</taxon>
        <taxon>Pseudomonadati</taxon>
        <taxon>Pseudomonadota</taxon>
        <taxon>Gammaproteobacteria</taxon>
        <taxon>Lysobacterales</taxon>
        <taxon>Rhodanobacteraceae</taxon>
        <taxon>Dyella</taxon>
    </lineage>
</organism>
<accession>A0A432M109</accession>
<comment type="caution">
    <text evidence="8">The sequence shown here is derived from an EMBL/GenBank/DDBJ whole genome shotgun (WGS) entry which is preliminary data.</text>
</comment>
<dbReference type="EMBL" id="RYYV01000022">
    <property type="protein sequence ID" value="RUL70529.1"/>
    <property type="molecule type" value="Genomic_DNA"/>
</dbReference>
<dbReference type="GO" id="GO:0016020">
    <property type="term" value="C:membrane"/>
    <property type="evidence" value="ECO:0007669"/>
    <property type="project" value="UniProtKB-SubCell"/>
</dbReference>
<feature type="transmembrane region" description="Helical" evidence="6">
    <location>
        <begin position="205"/>
        <end position="224"/>
    </location>
</feature>
<dbReference type="Gene3D" id="1.20.1250.20">
    <property type="entry name" value="MFS general substrate transporter like domains"/>
    <property type="match status" value="2"/>
</dbReference>
<feature type="transmembrane region" description="Helical" evidence="6">
    <location>
        <begin position="76"/>
        <end position="98"/>
    </location>
</feature>
<name>A0A432M109_9GAMM</name>
<keyword evidence="4 6" id="KW-1133">Transmembrane helix</keyword>
<dbReference type="GO" id="GO:0022857">
    <property type="term" value="F:transmembrane transporter activity"/>
    <property type="evidence" value="ECO:0007669"/>
    <property type="project" value="InterPro"/>
</dbReference>
<evidence type="ECO:0000313" key="8">
    <source>
        <dbReference type="EMBL" id="RUL70529.1"/>
    </source>
</evidence>
<reference evidence="8 9" key="1">
    <citation type="submission" date="2018-12" db="EMBL/GenBank/DDBJ databases">
        <title>Dyella dinghuensis sp. nov. DHOA06 and Dyella choica sp. nov. 4M-K27, isolated from forest soil.</title>
        <authorList>
            <person name="Qiu L.-H."/>
            <person name="Gao Z.-H."/>
        </authorList>
    </citation>
    <scope>NUCLEOTIDE SEQUENCE [LARGE SCALE GENOMIC DNA]</scope>
    <source>
        <strain evidence="8 9">4M-K27</strain>
    </source>
</reference>
<feature type="transmembrane region" description="Helical" evidence="6">
    <location>
        <begin position="110"/>
        <end position="132"/>
    </location>
</feature>
<feature type="transmembrane region" description="Helical" evidence="6">
    <location>
        <begin position="321"/>
        <end position="341"/>
    </location>
</feature>
<evidence type="ECO:0000256" key="3">
    <source>
        <dbReference type="ARBA" id="ARBA00022692"/>
    </source>
</evidence>
<keyword evidence="5 6" id="KW-0472">Membrane</keyword>
<dbReference type="PANTHER" id="PTHR23505:SF79">
    <property type="entry name" value="PROTEIN SPINSTER"/>
    <property type="match status" value="1"/>
</dbReference>
<dbReference type="PROSITE" id="PS50850">
    <property type="entry name" value="MFS"/>
    <property type="match status" value="1"/>
</dbReference>
<feature type="domain" description="Major facilitator superfamily (MFS) profile" evidence="7">
    <location>
        <begin position="42"/>
        <end position="445"/>
    </location>
</feature>
<feature type="transmembrane region" description="Helical" evidence="6">
    <location>
        <begin position="168"/>
        <end position="193"/>
    </location>
</feature>
<feature type="transmembrane region" description="Helical" evidence="6">
    <location>
        <begin position="289"/>
        <end position="314"/>
    </location>
</feature>
<dbReference type="InterPro" id="IPR036259">
    <property type="entry name" value="MFS_trans_sf"/>
</dbReference>
<dbReference type="InterPro" id="IPR011701">
    <property type="entry name" value="MFS"/>
</dbReference>
<dbReference type="PANTHER" id="PTHR23505">
    <property type="entry name" value="SPINSTER"/>
    <property type="match status" value="1"/>
</dbReference>
<keyword evidence="3 6" id="KW-0812">Transmembrane</keyword>
<evidence type="ECO:0000256" key="6">
    <source>
        <dbReference type="SAM" id="Phobius"/>
    </source>
</evidence>
<keyword evidence="2" id="KW-0813">Transport</keyword>
<feature type="transmembrane region" description="Helical" evidence="6">
    <location>
        <begin position="38"/>
        <end position="56"/>
    </location>
</feature>
<evidence type="ECO:0000259" key="7">
    <source>
        <dbReference type="PROSITE" id="PS50850"/>
    </source>
</evidence>
<evidence type="ECO:0000256" key="5">
    <source>
        <dbReference type="ARBA" id="ARBA00023136"/>
    </source>
</evidence>
<sequence>MRLATSPLKSSRIWLASHGSRAAGSVALSGGDLKSRKLAVPLFALLALGHCLAFVDRNLPAVAAPLLKTDMGLSDAQLGLLDGPAFVLLYVVGMLGSWPLARSRNRFRMLALCIVTWAAGMAIFAFGHAFIVLVLARAMVGLGQAAYVPLALNLMVECSAPQWRARSIAIFTAAAPIGRGLSLLLGGGVLAMFARWVPGAAFAHWRLLFLVMAAPNLLLIGMLLNRKELSHEAAPPSGGVFKQIQAAFWERPGMMCAYLCGAGASVLVVQAIGAWAPSILHREHGLTPAMAASVFGVCLLVAQPVGHFTAGALIDRSQRGMSPMTMVAWALLLVIPLLSLIPRASSASTACCLLALASLVGGIAALAALANLPLILGTSLHDAGFRIFLSFITLTGVALGPFMTGLISDGLGTGGHGLSLALCNVCAGAAVLGTLAAFFAGRNGRRTAMEHVG</sequence>
<dbReference type="Proteomes" id="UP000274358">
    <property type="component" value="Unassembled WGS sequence"/>
</dbReference>
<feature type="transmembrane region" description="Helical" evidence="6">
    <location>
        <begin position="138"/>
        <end position="156"/>
    </location>
</feature>
<proteinExistence type="predicted"/>
<dbReference type="AlphaFoldDB" id="A0A432M109"/>
<feature type="transmembrane region" description="Helical" evidence="6">
    <location>
        <begin position="419"/>
        <end position="440"/>
    </location>
</feature>